<organism evidence="1">
    <name type="scientific">Leptospira ellisii</name>
    <dbReference type="NCBI Taxonomy" id="2023197"/>
    <lineage>
        <taxon>Bacteria</taxon>
        <taxon>Pseudomonadati</taxon>
        <taxon>Spirochaetota</taxon>
        <taxon>Spirochaetia</taxon>
        <taxon>Leptospirales</taxon>
        <taxon>Leptospiraceae</taxon>
        <taxon>Leptospira</taxon>
    </lineage>
</organism>
<reference evidence="1" key="1">
    <citation type="submission" date="2017-07" db="EMBL/GenBank/DDBJ databases">
        <title>Leptospira spp. isolated from tropical soils.</title>
        <authorList>
            <person name="Thibeaux R."/>
            <person name="Iraola G."/>
            <person name="Ferres I."/>
            <person name="Bierque E."/>
            <person name="Girault D."/>
            <person name="Soupe-Gilbert M.-E."/>
            <person name="Picardeau M."/>
            <person name="Goarant C."/>
        </authorList>
    </citation>
    <scope>NUCLEOTIDE SEQUENCE [LARGE SCALE GENOMIC DNA]</scope>
    <source>
        <strain evidence="1">ATI7-C-A5</strain>
    </source>
</reference>
<accession>A0A2N0BJ32</accession>
<dbReference type="AlphaFoldDB" id="A0A2N0B827"/>
<protein>
    <submittedName>
        <fullName evidence="1">Uncharacterized protein</fullName>
    </submittedName>
</protein>
<accession>A0A2N0B827</accession>
<name>A0A2N0B827_9LEPT</name>
<gene>
    <name evidence="1" type="ORF">CH379_11725</name>
</gene>
<dbReference type="EMBL" id="NPEF01000111">
    <property type="protein sequence ID" value="PJZ92707.1"/>
    <property type="molecule type" value="Genomic_DNA"/>
</dbReference>
<evidence type="ECO:0000313" key="1">
    <source>
        <dbReference type="EMBL" id="PJZ92707.1"/>
    </source>
</evidence>
<sequence length="65" mass="7194">MNSFFTSLRDCLGGDRTQNPGSEKIPILLSDLSCASFKNLEIPFGLQGKVLSKKKNPKKTLRILV</sequence>
<comment type="caution">
    <text evidence="1">The sequence shown here is derived from an EMBL/GenBank/DDBJ whole genome shotgun (WGS) entry which is preliminary data.</text>
</comment>
<proteinExistence type="predicted"/>